<dbReference type="PANTHER" id="PTHR43673:SF2">
    <property type="entry name" value="NITROREDUCTASE"/>
    <property type="match status" value="1"/>
</dbReference>
<sequence length="250" mass="27294">MHEVNDVVLEAIEGRRSVRAFLPAEIPIETIERILTAAARAPSGSNIQPWQVIVLTGEALQTFGATLEAHELAGGAADPEYHYYPRAWREPYLARRREVGWALYASLGIERGQKQAMASQNARNLRFFGAPVGLIFTLDRDMEIGSWLDLGMFLQNIMIAARAFGLDTCPQAAFSRYPGLIAGLLSIPAERQVICGMALGVADTTAPENCFPVPREPARSFTRFVTTLDQPSQTVNAASQTAISSSARTT</sequence>
<dbReference type="InterPro" id="IPR029479">
    <property type="entry name" value="Nitroreductase"/>
</dbReference>
<evidence type="ECO:0000313" key="7">
    <source>
        <dbReference type="Proteomes" id="UP000028826"/>
    </source>
</evidence>
<dbReference type="PANTHER" id="PTHR43673">
    <property type="entry name" value="NAD(P)H NITROREDUCTASE YDGI-RELATED"/>
    <property type="match status" value="1"/>
</dbReference>
<organism evidence="6 7">
    <name type="scientific">Haematobacter massiliensis</name>
    <dbReference type="NCBI Taxonomy" id="195105"/>
    <lineage>
        <taxon>Bacteria</taxon>
        <taxon>Pseudomonadati</taxon>
        <taxon>Pseudomonadota</taxon>
        <taxon>Alphaproteobacteria</taxon>
        <taxon>Rhodobacterales</taxon>
        <taxon>Paracoccaceae</taxon>
        <taxon>Haematobacter</taxon>
    </lineage>
</organism>
<dbReference type="eggNOG" id="COG0778">
    <property type="taxonomic scope" value="Bacteria"/>
</dbReference>
<dbReference type="GO" id="GO:0016491">
    <property type="term" value="F:oxidoreductase activity"/>
    <property type="evidence" value="ECO:0007669"/>
    <property type="project" value="UniProtKB-KW"/>
</dbReference>
<dbReference type="EMBL" id="JGYG01000006">
    <property type="protein sequence ID" value="KFI29253.1"/>
    <property type="molecule type" value="Genomic_DNA"/>
</dbReference>
<protein>
    <submittedName>
        <fullName evidence="6">Nitroreductase</fullName>
    </submittedName>
</protein>
<comment type="cofactor">
    <cofactor evidence="1">
        <name>FMN</name>
        <dbReference type="ChEBI" id="CHEBI:58210"/>
    </cofactor>
</comment>
<keyword evidence="7" id="KW-1185">Reference proteome</keyword>
<dbReference type="Pfam" id="PF00881">
    <property type="entry name" value="Nitroreductase"/>
    <property type="match status" value="1"/>
</dbReference>
<evidence type="ECO:0000256" key="1">
    <source>
        <dbReference type="ARBA" id="ARBA00001917"/>
    </source>
</evidence>
<evidence type="ECO:0000256" key="5">
    <source>
        <dbReference type="ARBA" id="ARBA00023002"/>
    </source>
</evidence>
<comment type="similarity">
    <text evidence="2">Belongs to the nitroreductase family.</text>
</comment>
<keyword evidence="4" id="KW-0288">FMN</keyword>
<dbReference type="SUPFAM" id="SSF55469">
    <property type="entry name" value="FMN-dependent nitroreductase-like"/>
    <property type="match status" value="1"/>
</dbReference>
<evidence type="ECO:0000256" key="2">
    <source>
        <dbReference type="ARBA" id="ARBA00007118"/>
    </source>
</evidence>
<keyword evidence="3" id="KW-0285">Flavoprotein</keyword>
<comment type="caution">
    <text evidence="6">The sequence shown here is derived from an EMBL/GenBank/DDBJ whole genome shotgun (WGS) entry which is preliminary data.</text>
</comment>
<dbReference type="AlphaFoldDB" id="A0A086Y4Q3"/>
<name>A0A086Y4Q3_9RHOB</name>
<reference evidence="6 7" key="1">
    <citation type="submission" date="2014-03" db="EMBL/GenBank/DDBJ databases">
        <title>Genome of Haematobacter massiliensis CCUG 47968.</title>
        <authorList>
            <person name="Wang D."/>
            <person name="Wang G."/>
        </authorList>
    </citation>
    <scope>NUCLEOTIDE SEQUENCE [LARGE SCALE GENOMIC DNA]</scope>
    <source>
        <strain evidence="6 7">CCUG 47968</strain>
    </source>
</reference>
<gene>
    <name evidence="6" type="ORF">CN97_16370</name>
</gene>
<proteinExistence type="inferred from homology"/>
<evidence type="ECO:0000313" key="6">
    <source>
        <dbReference type="EMBL" id="KFI29253.1"/>
    </source>
</evidence>
<dbReference type="Gene3D" id="3.40.109.10">
    <property type="entry name" value="NADH Oxidase"/>
    <property type="match status" value="1"/>
</dbReference>
<dbReference type="CDD" id="cd02136">
    <property type="entry name" value="PnbA_NfnB-like"/>
    <property type="match status" value="1"/>
</dbReference>
<dbReference type="STRING" id="195105.CN97_16370"/>
<dbReference type="OrthoDB" id="9802510at2"/>
<dbReference type="RefSeq" id="WP_084684091.1">
    <property type="nucleotide sequence ID" value="NZ_CAMIFG010000104.1"/>
</dbReference>
<evidence type="ECO:0000256" key="4">
    <source>
        <dbReference type="ARBA" id="ARBA00022643"/>
    </source>
</evidence>
<accession>A0A086Y4Q3</accession>
<evidence type="ECO:0000256" key="3">
    <source>
        <dbReference type="ARBA" id="ARBA00022630"/>
    </source>
</evidence>
<dbReference type="Proteomes" id="UP000028826">
    <property type="component" value="Unassembled WGS sequence"/>
</dbReference>
<dbReference type="InterPro" id="IPR000415">
    <property type="entry name" value="Nitroreductase-like"/>
</dbReference>
<keyword evidence="5" id="KW-0560">Oxidoreductase</keyword>